<dbReference type="OrthoDB" id="9803968at2"/>
<gene>
    <name evidence="5" type="ORF">MPPM_5124</name>
</gene>
<reference evidence="5 6" key="1">
    <citation type="journal article" date="2016" name="Genome Announc.">
        <title>Complete Genome Sequence of Methylobacterium populi P-1M, Isolated from Pink-Pigmented Household Biofilm.</title>
        <authorList>
            <person name="Morohoshi T."/>
            <person name="Ikeda T."/>
        </authorList>
    </citation>
    <scope>NUCLEOTIDE SEQUENCE [LARGE SCALE GENOMIC DNA]</scope>
    <source>
        <strain evidence="5 6">P-1M</strain>
    </source>
</reference>
<dbReference type="InterPro" id="IPR020806">
    <property type="entry name" value="PKS_PP-bd"/>
</dbReference>
<dbReference type="SUPFAM" id="SSF56801">
    <property type="entry name" value="Acetyl-CoA synthetase-like"/>
    <property type="match status" value="1"/>
</dbReference>
<dbReference type="Gene3D" id="1.10.1200.10">
    <property type="entry name" value="ACP-like"/>
    <property type="match status" value="1"/>
</dbReference>
<dbReference type="SUPFAM" id="SSF52777">
    <property type="entry name" value="CoA-dependent acyltransferases"/>
    <property type="match status" value="2"/>
</dbReference>
<dbReference type="EMBL" id="AP014809">
    <property type="protein sequence ID" value="BAU93729.1"/>
    <property type="molecule type" value="Genomic_DNA"/>
</dbReference>
<dbReference type="Gene3D" id="3.30.559.10">
    <property type="entry name" value="Chloramphenicol acetyltransferase-like domain"/>
    <property type="match status" value="1"/>
</dbReference>
<feature type="compositionally biased region" description="Pro residues" evidence="3">
    <location>
        <begin position="74"/>
        <end position="87"/>
    </location>
</feature>
<dbReference type="SMART" id="SM00823">
    <property type="entry name" value="PKS_PP"/>
    <property type="match status" value="1"/>
</dbReference>
<dbReference type="Pfam" id="PF00501">
    <property type="entry name" value="AMP-binding"/>
    <property type="match status" value="1"/>
</dbReference>
<dbReference type="InterPro" id="IPR001242">
    <property type="entry name" value="Condensation_dom"/>
</dbReference>
<dbReference type="GO" id="GO:0031177">
    <property type="term" value="F:phosphopantetheine binding"/>
    <property type="evidence" value="ECO:0007669"/>
    <property type="project" value="InterPro"/>
</dbReference>
<keyword evidence="2" id="KW-0597">Phosphoprotein</keyword>
<feature type="compositionally biased region" description="Low complexity" evidence="3">
    <location>
        <begin position="1133"/>
        <end position="1144"/>
    </location>
</feature>
<evidence type="ECO:0000256" key="3">
    <source>
        <dbReference type="SAM" id="MobiDB-lite"/>
    </source>
</evidence>
<protein>
    <submittedName>
        <fullName evidence="5">Enterobactin synthase multienzyme complex component</fullName>
    </submittedName>
</protein>
<dbReference type="Gene3D" id="3.40.50.980">
    <property type="match status" value="2"/>
</dbReference>
<dbReference type="CDD" id="cd19531">
    <property type="entry name" value="LCL_NRPS-like"/>
    <property type="match status" value="1"/>
</dbReference>
<dbReference type="NCBIfam" id="TIGR01733">
    <property type="entry name" value="AA-adenyl-dom"/>
    <property type="match status" value="1"/>
</dbReference>
<dbReference type="InterPro" id="IPR045851">
    <property type="entry name" value="AMP-bd_C_sf"/>
</dbReference>
<dbReference type="Gene3D" id="3.30.300.30">
    <property type="match status" value="1"/>
</dbReference>
<dbReference type="GO" id="GO:0003824">
    <property type="term" value="F:catalytic activity"/>
    <property type="evidence" value="ECO:0007669"/>
    <property type="project" value="InterPro"/>
</dbReference>
<dbReference type="RefSeq" id="WP_096487414.1">
    <property type="nucleotide sequence ID" value="NZ_AP014809.1"/>
</dbReference>
<dbReference type="Gene3D" id="2.30.38.10">
    <property type="entry name" value="Luciferase, Domain 3"/>
    <property type="match status" value="1"/>
</dbReference>
<evidence type="ECO:0000256" key="1">
    <source>
        <dbReference type="ARBA" id="ARBA00022450"/>
    </source>
</evidence>
<sequence length="1160" mass="123741">MSCIDGEAVVHAVAAPTAAPDGDGPSRPFARPATLTPQELQEDFRHQLDAVCRVVEEQLRTLTRARAVARVSPSGPPESPETPPTPVPADCGAPRLLTDREAEIWLAAQFGADANAAMTEIVTLRLDGPLDMERLLAALRSVLGRHEALCGRFSPSGETVRVDPAGTAPVRRADLAGEADPEAALCAKLHELAGLSFDPVAGPVARADLLRLGERQHVLVLSAHHIACDGWSFAALVDEIAQAYRSGPERLAPAPQADAGVASGAEVDRALAYWAERHAQPAEPLDLPTDHPRPKLRGFAGDTRSAALPPPLVAAVRALAARQGQTLTATLLAAFHVLLARLCGQDDLVVGVPAAGQPRLDRLGLVGHHADLLPLRARLDPAEPFAAHLARTGSALAEAGDHADCTLGRLLRQLDRPHDPARPPLVQAQFNLQRFPDAIDFGDDLRGVLAPGPKRFSTFELTVSLRETTDGLTLDAIYNRALFEPATIERWIGHYVTLLGHLARDPAQPVGRVPLLDAAQRRTMLVDWNATETAHPLKVGAMRAFQLHARRAPDRIAIRFGEETVSYGALDGWADRIAAALLGSGLPEGARVGLLMRRSPGLVAAMLGALRAGIPYVPLDPAMPPARRTGIVADAGIGAMLTLAADRALSSEGGPGIIEVDQLDGSTPRRFPRVPADRTAYLIYTSSTTGAPKGVEVPHRGLSNLLFSMARAPGLGPEDRLLAVTTATFDIAGLELLLPLIRGAQIVLASTEEARDGHALLARLERSGATVLQATPMTWRLLLEAGFRSRRSFKMLCGGEALPLDLARRLTEGGGELWNLYGPTETTIWSSAARIDPGEETVTVGRPIDNTSLFILDAQGEPVPVGVTGELLIGGVGLARSYLGRPDLTQRSFIASALPECAGARLYRTGDRARYRPDGRIEILGRADHQIKLRGYRIEPGEIEAVLLRQTGLHAVVVLRPDAAGEDRLVCYFVLPADEAAPTLRNLRAALARELPDYMIPSQWVRLPELPLTASGKIDRKALPAPETRPRVLSAAESAAPIPVPLKPAPGSPPDDGPEARLAAIWREVLGLSAVARDDDLIALGADSLTVFRIVARARRENLPLSAGDLFQERTIARVAALLHGRAEEGGDAATAPRVPIAPIRRPRPAETERAAVGQG</sequence>
<dbReference type="InterPro" id="IPR010071">
    <property type="entry name" value="AA_adenyl_dom"/>
</dbReference>
<dbReference type="InterPro" id="IPR025110">
    <property type="entry name" value="AMP-bd_C"/>
</dbReference>
<dbReference type="InterPro" id="IPR009081">
    <property type="entry name" value="PP-bd_ACP"/>
</dbReference>
<dbReference type="Pfam" id="PF00668">
    <property type="entry name" value="Condensation"/>
    <property type="match status" value="1"/>
</dbReference>
<proteinExistence type="predicted"/>
<evidence type="ECO:0000256" key="2">
    <source>
        <dbReference type="ARBA" id="ARBA00022553"/>
    </source>
</evidence>
<evidence type="ECO:0000259" key="4">
    <source>
        <dbReference type="PROSITE" id="PS50075"/>
    </source>
</evidence>
<dbReference type="Proteomes" id="UP000218288">
    <property type="component" value="Chromosome"/>
</dbReference>
<dbReference type="Pfam" id="PF13193">
    <property type="entry name" value="AMP-binding_C"/>
    <property type="match status" value="1"/>
</dbReference>
<feature type="region of interest" description="Disordered" evidence="3">
    <location>
        <begin position="15"/>
        <end position="35"/>
    </location>
</feature>
<organism evidence="5 6">
    <name type="scientific">Methylorubrum populi</name>
    <dbReference type="NCBI Taxonomy" id="223967"/>
    <lineage>
        <taxon>Bacteria</taxon>
        <taxon>Pseudomonadati</taxon>
        <taxon>Pseudomonadota</taxon>
        <taxon>Alphaproteobacteria</taxon>
        <taxon>Hyphomicrobiales</taxon>
        <taxon>Methylobacteriaceae</taxon>
        <taxon>Methylorubrum</taxon>
    </lineage>
</organism>
<dbReference type="InterPro" id="IPR023213">
    <property type="entry name" value="CAT-like_dom_sf"/>
</dbReference>
<name>A0A160PJJ9_9HYPH</name>
<dbReference type="GO" id="GO:0044550">
    <property type="term" value="P:secondary metabolite biosynthetic process"/>
    <property type="evidence" value="ECO:0007669"/>
    <property type="project" value="TreeGrafter"/>
</dbReference>
<dbReference type="PANTHER" id="PTHR45527">
    <property type="entry name" value="NONRIBOSOMAL PEPTIDE SYNTHETASE"/>
    <property type="match status" value="1"/>
</dbReference>
<dbReference type="FunFam" id="3.30.300.30:FF:000010">
    <property type="entry name" value="Enterobactin synthetase component F"/>
    <property type="match status" value="1"/>
</dbReference>
<dbReference type="InterPro" id="IPR036736">
    <property type="entry name" value="ACP-like_sf"/>
</dbReference>
<dbReference type="GO" id="GO:0005737">
    <property type="term" value="C:cytoplasm"/>
    <property type="evidence" value="ECO:0007669"/>
    <property type="project" value="TreeGrafter"/>
</dbReference>
<dbReference type="InterPro" id="IPR000873">
    <property type="entry name" value="AMP-dep_synth/lig_dom"/>
</dbReference>
<evidence type="ECO:0000313" key="5">
    <source>
        <dbReference type="EMBL" id="BAU93729.1"/>
    </source>
</evidence>
<keyword evidence="1" id="KW-0596">Phosphopantetheine</keyword>
<dbReference type="GO" id="GO:0043041">
    <property type="term" value="P:amino acid activation for nonribosomal peptide biosynthetic process"/>
    <property type="evidence" value="ECO:0007669"/>
    <property type="project" value="TreeGrafter"/>
</dbReference>
<dbReference type="Gene3D" id="3.30.559.30">
    <property type="entry name" value="Nonribosomal peptide synthetase, condensation domain"/>
    <property type="match status" value="1"/>
</dbReference>
<feature type="domain" description="Carrier" evidence="4">
    <location>
        <begin position="1053"/>
        <end position="1127"/>
    </location>
</feature>
<dbReference type="PANTHER" id="PTHR45527:SF1">
    <property type="entry name" value="FATTY ACID SYNTHASE"/>
    <property type="match status" value="1"/>
</dbReference>
<dbReference type="SUPFAM" id="SSF47336">
    <property type="entry name" value="ACP-like"/>
    <property type="match status" value="1"/>
</dbReference>
<feature type="region of interest" description="Disordered" evidence="3">
    <location>
        <begin position="1128"/>
        <end position="1160"/>
    </location>
</feature>
<evidence type="ECO:0000313" key="6">
    <source>
        <dbReference type="Proteomes" id="UP000218288"/>
    </source>
</evidence>
<accession>A0A160PJJ9</accession>
<dbReference type="PROSITE" id="PS50075">
    <property type="entry name" value="CARRIER"/>
    <property type="match status" value="1"/>
</dbReference>
<feature type="region of interest" description="Disordered" evidence="3">
    <location>
        <begin position="66"/>
        <end position="93"/>
    </location>
</feature>
<dbReference type="Pfam" id="PF00550">
    <property type="entry name" value="PP-binding"/>
    <property type="match status" value="1"/>
</dbReference>
<dbReference type="AlphaFoldDB" id="A0A160PJJ9"/>